<dbReference type="InterPro" id="IPR010607">
    <property type="entry name" value="DUF1194"/>
</dbReference>
<dbReference type="CDD" id="cd00198">
    <property type="entry name" value="vWFA"/>
    <property type="match status" value="1"/>
</dbReference>
<protein>
    <submittedName>
        <fullName evidence="2">DUF1194 domain-containing protein</fullName>
    </submittedName>
</protein>
<evidence type="ECO:0000313" key="2">
    <source>
        <dbReference type="EMBL" id="KAB0681904.1"/>
    </source>
</evidence>
<organism evidence="2 3">
    <name type="scientific">Plantimonas leprariae</name>
    <dbReference type="NCBI Taxonomy" id="2615207"/>
    <lineage>
        <taxon>Bacteria</taxon>
        <taxon>Pseudomonadati</taxon>
        <taxon>Pseudomonadota</taxon>
        <taxon>Alphaproteobacteria</taxon>
        <taxon>Hyphomicrobiales</taxon>
        <taxon>Aurantimonadaceae</taxon>
        <taxon>Plantimonas</taxon>
    </lineage>
</organism>
<proteinExistence type="predicted"/>
<dbReference type="EMBL" id="VZDO01000002">
    <property type="protein sequence ID" value="KAB0681904.1"/>
    <property type="molecule type" value="Genomic_DNA"/>
</dbReference>
<dbReference type="RefSeq" id="WP_150968164.1">
    <property type="nucleotide sequence ID" value="NZ_VZDO01000002.1"/>
</dbReference>
<comment type="caution">
    <text evidence="2">The sequence shown here is derived from an EMBL/GenBank/DDBJ whole genome shotgun (WGS) entry which is preliminary data.</text>
</comment>
<evidence type="ECO:0000256" key="1">
    <source>
        <dbReference type="SAM" id="SignalP"/>
    </source>
</evidence>
<dbReference type="Gene3D" id="3.40.50.410">
    <property type="entry name" value="von Willebrand factor, type A domain"/>
    <property type="match status" value="1"/>
</dbReference>
<reference evidence="2 3" key="1">
    <citation type="submission" date="2019-09" db="EMBL/GenBank/DDBJ databases">
        <title>YIM 132180 draft genome.</title>
        <authorList>
            <person name="Zhang K."/>
        </authorList>
    </citation>
    <scope>NUCLEOTIDE SEQUENCE [LARGE SCALE GENOMIC DNA]</scope>
    <source>
        <strain evidence="2 3">YIM 132180</strain>
    </source>
</reference>
<keyword evidence="1" id="KW-0732">Signal</keyword>
<evidence type="ECO:0000313" key="3">
    <source>
        <dbReference type="Proteomes" id="UP000432089"/>
    </source>
</evidence>
<gene>
    <name evidence="2" type="ORF">F6X38_03540</name>
</gene>
<keyword evidence="3" id="KW-1185">Reference proteome</keyword>
<dbReference type="Pfam" id="PF06707">
    <property type="entry name" value="DUF1194"/>
    <property type="match status" value="1"/>
</dbReference>
<dbReference type="SUPFAM" id="SSF53300">
    <property type="entry name" value="vWA-like"/>
    <property type="match status" value="1"/>
</dbReference>
<name>A0A7V7PS32_9HYPH</name>
<feature type="chain" id="PRO_5030786292" evidence="1">
    <location>
        <begin position="20"/>
        <end position="290"/>
    </location>
</feature>
<sequence>MRTSIAVLLFLGLVSGAGAQQAPRGLGKFGAEQGGPRETGEPVDVELVLAVDVSWSMDRGEQEIQRNGYVAAFRNPEVQEAIARGNYGKVAVTFVEWAGSFTQNVVVPWTLIDSKATADAFAYRLSVEEPDRERRTSISGALDFAAPMFADNGFVGLRRVIDVSGDGPNNQGRPVLEARAEAIAKGITINGLPLMTSNLSDGGYANWGSIPNLDRYYSDCVIGGPGAFMIPVNDWPQFPEAIRRKLVLELAGDWPSRDATAGLVVPVAAGSADCMVGENQWNQRENMWNR</sequence>
<feature type="signal peptide" evidence="1">
    <location>
        <begin position="1"/>
        <end position="19"/>
    </location>
</feature>
<accession>A0A7V7PS32</accession>
<dbReference type="AlphaFoldDB" id="A0A7V7PS32"/>
<dbReference type="InterPro" id="IPR036465">
    <property type="entry name" value="vWFA_dom_sf"/>
</dbReference>
<dbReference type="Proteomes" id="UP000432089">
    <property type="component" value="Unassembled WGS sequence"/>
</dbReference>